<gene>
    <name evidence="2" type="ORF">NIAS840_01656</name>
</gene>
<feature type="transmembrane region" description="Helical" evidence="1">
    <location>
        <begin position="228"/>
        <end position="248"/>
    </location>
</feature>
<evidence type="ECO:0000313" key="2">
    <source>
        <dbReference type="EMBL" id="EGL98225.1"/>
    </source>
</evidence>
<proteinExistence type="predicted"/>
<protein>
    <submittedName>
        <fullName evidence="2">Uncharacterized protein</fullName>
    </submittedName>
</protein>
<dbReference type="PATRIC" id="fig|1029822.3.peg.1652"/>
<keyword evidence="1" id="KW-1133">Transmembrane helix</keyword>
<dbReference type="AlphaFoldDB" id="F5VFT6"/>
<dbReference type="RefSeq" id="WP_004563922.1">
    <property type="nucleotide sequence ID" value="NZ_AFMN01000002.1"/>
</dbReference>
<evidence type="ECO:0000313" key="3">
    <source>
        <dbReference type="Proteomes" id="UP000006227"/>
    </source>
</evidence>
<reference evidence="2 3" key="1">
    <citation type="journal article" date="2011" name="J. Bacteriol.">
        <title>Genome Sequence of Lactobacillus salivarius NIAS840, Isolated from Chicken Intestine.</title>
        <authorList>
            <person name="Ham J.S."/>
            <person name="Kim H.W."/>
            <person name="Seol K.H."/>
            <person name="Jang A."/>
            <person name="Jeong S.G."/>
            <person name="Oh M.H."/>
            <person name="Kim D.H."/>
            <person name="Kang D.K."/>
            <person name="Kim G.B."/>
            <person name="Cha C.J."/>
        </authorList>
    </citation>
    <scope>NUCLEOTIDE SEQUENCE [LARGE SCALE GENOMIC DNA]</scope>
    <source>
        <strain evidence="2 3">NIAS840</strain>
    </source>
</reference>
<sequence>MKVKKDKQERLNLVKKIARNTFWGLMVTLVITLMMVVVATITQPKYLPVMSNNIFELKYVADWVFLMGIVLLIVLGGFILYKTVNKQSRWNFIFSNLALIMTSSGLGFIILSFLLPRNTKLTVKTVSQAVKLVNISYFLTFIIIAITTILAVHISRKYIDKNNWYLYFTLLPYIIWAGWTYQQYQHWQNFLATRNFNIEKLTAMFIYYQSHMTKIDMNLMFEGYKSCAFIALLAFIYLLTVGGVYLVFKVKEKVQRKA</sequence>
<feature type="transmembrane region" description="Helical" evidence="1">
    <location>
        <begin position="63"/>
        <end position="81"/>
    </location>
</feature>
<feature type="transmembrane region" description="Helical" evidence="1">
    <location>
        <begin position="21"/>
        <end position="43"/>
    </location>
</feature>
<dbReference type="Proteomes" id="UP000006227">
    <property type="component" value="Unassembled WGS sequence"/>
</dbReference>
<feature type="transmembrane region" description="Helical" evidence="1">
    <location>
        <begin position="93"/>
        <end position="115"/>
    </location>
</feature>
<keyword evidence="1" id="KW-0812">Transmembrane</keyword>
<organism evidence="2 3">
    <name type="scientific">Ligilactobacillus salivarius NIAS840</name>
    <dbReference type="NCBI Taxonomy" id="1029822"/>
    <lineage>
        <taxon>Bacteria</taxon>
        <taxon>Bacillati</taxon>
        <taxon>Bacillota</taxon>
        <taxon>Bacilli</taxon>
        <taxon>Lactobacillales</taxon>
        <taxon>Lactobacillaceae</taxon>
        <taxon>Ligilactobacillus</taxon>
    </lineage>
</organism>
<dbReference type="EMBL" id="AFMN01000002">
    <property type="protein sequence ID" value="EGL98225.1"/>
    <property type="molecule type" value="Genomic_DNA"/>
</dbReference>
<feature type="transmembrane region" description="Helical" evidence="1">
    <location>
        <begin position="135"/>
        <end position="152"/>
    </location>
</feature>
<feature type="transmembrane region" description="Helical" evidence="1">
    <location>
        <begin position="164"/>
        <end position="181"/>
    </location>
</feature>
<evidence type="ECO:0000256" key="1">
    <source>
        <dbReference type="SAM" id="Phobius"/>
    </source>
</evidence>
<comment type="caution">
    <text evidence="2">The sequence shown here is derived from an EMBL/GenBank/DDBJ whole genome shotgun (WGS) entry which is preliminary data.</text>
</comment>
<accession>F5VFT6</accession>
<keyword evidence="1" id="KW-0472">Membrane</keyword>
<name>F5VFT6_9LACO</name>